<evidence type="ECO:0000313" key="9">
    <source>
        <dbReference type="Proteomes" id="UP000184442"/>
    </source>
</evidence>
<dbReference type="Proteomes" id="UP000184442">
    <property type="component" value="Unassembled WGS sequence"/>
</dbReference>
<dbReference type="AlphaFoldDB" id="A0A1M6CA08"/>
<evidence type="ECO:0000259" key="7">
    <source>
        <dbReference type="Pfam" id="PF03600"/>
    </source>
</evidence>
<dbReference type="STRING" id="1122184.SAMN02745176_00675"/>
<evidence type="ECO:0000256" key="6">
    <source>
        <dbReference type="SAM" id="Phobius"/>
    </source>
</evidence>
<dbReference type="Pfam" id="PF03600">
    <property type="entry name" value="CitMHS"/>
    <property type="match status" value="1"/>
</dbReference>
<accession>A0A1M6CA08</accession>
<feature type="domain" description="Citrate transporter-like" evidence="7">
    <location>
        <begin position="20"/>
        <end position="300"/>
    </location>
</feature>
<proteinExistence type="predicted"/>
<feature type="transmembrane region" description="Helical" evidence="6">
    <location>
        <begin position="313"/>
        <end position="336"/>
    </location>
</feature>
<sequence length="373" mass="41945">MDRLKPDNVMKLFKKDPVFSISLILALISCTLSRPKADYINFEVLACLFNLMVVVKAFEELCFLDKVAVSILNKCTDSRKVSLVMVLLSFFSSMVITNDVALITLVPLTLIISRKSDMDMLVTVILQTLAANLGSSLTPIGNPQNLYIFSYYRLTASQFFASISFLAVSGLVWLCVRSLRSSKIEYELNLGNVDIKDKKKATIWALLFIIIILSVFDVINYKIVFIATLIITFFINKRLLLKVDYLLLATFVCFFIFIGNISNIPSVAEFMKQNLDDPVQTYFSSILLSQVISNVPCAIFLSKFTTYWKELLLGVNIGGMGTIIASLASVISYKLFVKDNPGSSRKYIGLFSLYNVISLGLFTFINYFIAIKR</sequence>
<feature type="transmembrane region" description="Helical" evidence="6">
    <location>
        <begin position="245"/>
        <end position="262"/>
    </location>
</feature>
<evidence type="ECO:0000256" key="4">
    <source>
        <dbReference type="ARBA" id="ARBA00022989"/>
    </source>
</evidence>
<dbReference type="PROSITE" id="PS51257">
    <property type="entry name" value="PROKAR_LIPOPROTEIN"/>
    <property type="match status" value="1"/>
</dbReference>
<feature type="transmembrane region" description="Helical" evidence="6">
    <location>
        <begin position="83"/>
        <end position="108"/>
    </location>
</feature>
<name>A0A1M6CA08_9FIRM</name>
<dbReference type="GO" id="GO:0016020">
    <property type="term" value="C:membrane"/>
    <property type="evidence" value="ECO:0007669"/>
    <property type="project" value="UniProtKB-SubCell"/>
</dbReference>
<dbReference type="GO" id="GO:0055085">
    <property type="term" value="P:transmembrane transport"/>
    <property type="evidence" value="ECO:0007669"/>
    <property type="project" value="InterPro"/>
</dbReference>
<dbReference type="PANTHER" id="PTHR43568">
    <property type="entry name" value="P PROTEIN"/>
    <property type="match status" value="1"/>
</dbReference>
<feature type="transmembrane region" description="Helical" evidence="6">
    <location>
        <begin position="348"/>
        <end position="369"/>
    </location>
</feature>
<gene>
    <name evidence="8" type="ORF">SAMN02745176_00675</name>
</gene>
<dbReference type="RefSeq" id="WP_073024554.1">
    <property type="nucleotide sequence ID" value="NZ_FQZS01000005.1"/>
</dbReference>
<dbReference type="PANTHER" id="PTHR43568:SF1">
    <property type="entry name" value="P PROTEIN"/>
    <property type="match status" value="1"/>
</dbReference>
<feature type="transmembrane region" description="Helical" evidence="6">
    <location>
        <begin position="160"/>
        <end position="180"/>
    </location>
</feature>
<reference evidence="8 9" key="1">
    <citation type="submission" date="2016-11" db="EMBL/GenBank/DDBJ databases">
        <authorList>
            <person name="Jaros S."/>
            <person name="Januszkiewicz K."/>
            <person name="Wedrychowicz H."/>
        </authorList>
    </citation>
    <scope>NUCLEOTIDE SEQUENCE [LARGE SCALE GENOMIC DNA]</scope>
    <source>
        <strain evidence="8 9">DSM 19022</strain>
    </source>
</reference>
<dbReference type="EMBL" id="FQZS01000005">
    <property type="protein sequence ID" value="SHI57865.1"/>
    <property type="molecule type" value="Genomic_DNA"/>
</dbReference>
<keyword evidence="2" id="KW-0813">Transport</keyword>
<organism evidence="8 9">
    <name type="scientific">Lutispora thermophila DSM 19022</name>
    <dbReference type="NCBI Taxonomy" id="1122184"/>
    <lineage>
        <taxon>Bacteria</taxon>
        <taxon>Bacillati</taxon>
        <taxon>Bacillota</taxon>
        <taxon>Clostridia</taxon>
        <taxon>Lutisporales</taxon>
        <taxon>Lutisporaceae</taxon>
        <taxon>Lutispora</taxon>
    </lineage>
</organism>
<evidence type="ECO:0000256" key="1">
    <source>
        <dbReference type="ARBA" id="ARBA00004141"/>
    </source>
</evidence>
<evidence type="ECO:0000256" key="2">
    <source>
        <dbReference type="ARBA" id="ARBA00022448"/>
    </source>
</evidence>
<keyword evidence="9" id="KW-1185">Reference proteome</keyword>
<feature type="transmembrane region" description="Helical" evidence="6">
    <location>
        <begin position="201"/>
        <end position="217"/>
    </location>
</feature>
<keyword evidence="5 6" id="KW-0472">Membrane</keyword>
<comment type="subcellular location">
    <subcellularLocation>
        <location evidence="1">Membrane</location>
        <topology evidence="1">Multi-pass membrane protein</topology>
    </subcellularLocation>
</comment>
<protein>
    <submittedName>
        <fullName evidence="8">Transporter, YbiR family</fullName>
    </submittedName>
</protein>
<evidence type="ECO:0000256" key="5">
    <source>
        <dbReference type="ARBA" id="ARBA00023136"/>
    </source>
</evidence>
<evidence type="ECO:0000256" key="3">
    <source>
        <dbReference type="ARBA" id="ARBA00022692"/>
    </source>
</evidence>
<dbReference type="InterPro" id="IPR004680">
    <property type="entry name" value="Cit_transptr-like_dom"/>
</dbReference>
<feature type="transmembrane region" description="Helical" evidence="6">
    <location>
        <begin position="282"/>
        <end position="301"/>
    </location>
</feature>
<feature type="transmembrane region" description="Helical" evidence="6">
    <location>
        <begin position="223"/>
        <end position="240"/>
    </location>
</feature>
<keyword evidence="4 6" id="KW-1133">Transmembrane helix</keyword>
<evidence type="ECO:0000313" key="8">
    <source>
        <dbReference type="EMBL" id="SHI57865.1"/>
    </source>
</evidence>
<keyword evidence="3 6" id="KW-0812">Transmembrane</keyword>
<dbReference type="InterPro" id="IPR051475">
    <property type="entry name" value="Diverse_Ion_Transporter"/>
</dbReference>